<organism evidence="2 3">
    <name type="scientific">Actinomadura gamaensis</name>
    <dbReference type="NCBI Taxonomy" id="1763541"/>
    <lineage>
        <taxon>Bacteria</taxon>
        <taxon>Bacillati</taxon>
        <taxon>Actinomycetota</taxon>
        <taxon>Actinomycetes</taxon>
        <taxon>Streptosporangiales</taxon>
        <taxon>Thermomonosporaceae</taxon>
        <taxon>Actinomadura</taxon>
    </lineage>
</organism>
<evidence type="ECO:0000313" key="2">
    <source>
        <dbReference type="EMBL" id="MFC4906916.1"/>
    </source>
</evidence>
<dbReference type="SUPFAM" id="SSF53474">
    <property type="entry name" value="alpha/beta-Hydrolases"/>
    <property type="match status" value="1"/>
</dbReference>
<dbReference type="InterPro" id="IPR011659">
    <property type="entry name" value="WD40"/>
</dbReference>
<evidence type="ECO:0000259" key="1">
    <source>
        <dbReference type="Pfam" id="PF00326"/>
    </source>
</evidence>
<accession>A0ABV9TS26</accession>
<dbReference type="RefSeq" id="WP_378252657.1">
    <property type="nucleotide sequence ID" value="NZ_JBHSIT010000002.1"/>
</dbReference>
<dbReference type="Gene3D" id="3.40.50.1820">
    <property type="entry name" value="alpha/beta hydrolase"/>
    <property type="match status" value="1"/>
</dbReference>
<comment type="caution">
    <text evidence="2">The sequence shown here is derived from an EMBL/GenBank/DDBJ whole genome shotgun (WGS) entry which is preliminary data.</text>
</comment>
<dbReference type="Pfam" id="PF07676">
    <property type="entry name" value="PD40"/>
    <property type="match status" value="1"/>
</dbReference>
<gene>
    <name evidence="2" type="ORF">ACFPCY_06280</name>
</gene>
<dbReference type="InterPro" id="IPR001375">
    <property type="entry name" value="Peptidase_S9_cat"/>
</dbReference>
<name>A0ABV9TS26_9ACTN</name>
<proteinExistence type="predicted"/>
<protein>
    <submittedName>
        <fullName evidence="2">Prolyl oligopeptidase family serine peptidase</fullName>
    </submittedName>
</protein>
<keyword evidence="3" id="KW-1185">Reference proteome</keyword>
<evidence type="ECO:0000313" key="3">
    <source>
        <dbReference type="Proteomes" id="UP001595872"/>
    </source>
</evidence>
<dbReference type="InterPro" id="IPR011042">
    <property type="entry name" value="6-blade_b-propeller_TolB-like"/>
</dbReference>
<dbReference type="InterPro" id="IPR050585">
    <property type="entry name" value="Xaa-Pro_dipeptidyl-ppase/CocE"/>
</dbReference>
<dbReference type="PANTHER" id="PTHR43056:SF5">
    <property type="entry name" value="PEPTIDASE S9 PROLYL OLIGOPEPTIDASE CATALYTIC DOMAIN-CONTAINING PROTEIN"/>
    <property type="match status" value="1"/>
</dbReference>
<sequence length="575" mass="63191">MRWTPRNGIQDVPTGGQGVASQVHAYGGGAYWATPKGVWFSSANDQRIYWTSGDSDPVPLTPPCGDHRYADMRPSIDGRRLWAVRERHEYNHVRNDLVLIGNDGSIRSVVNGADFYSAPRPSPDGHWLAWTSWNSPLMPWDGTQLWIAEIRGDHLGTPVLIAGSPEESVFQPEWSPDGVLHFVSDRTGWWNLYTWQHGHVQALFQDEREFGVAQWELGYATYAFVTDGRIAIAVQQGGRHTLEILADGKLIQLDQPYTSIKPYVSASGTRLAFIGSNPTRASEIVLLDTNDPSLQRITAPRAEAAGVVLPRSFTFPTRDGATAHGLYHPPRNSHGIPPLIVKAHPGPTANAPLRLDWHTQFFTSRGYAVAEIDYRGSTGYGRPYRQALKGNWGITDAHDCADAALHLAATGLADRKRIAIWGASAGGYTALRALALTDVFAGAIARCPVVDPATWRNVAPKFQAHHADGLIGPWPASEALYRARSLLSQPEQITRPVLILHGEDDPITPVAQSRKLAQNLGQSAELVTFPNEAHVLRSPAAVQTALQMEDVFLRRHIPETATSGCPEPRLPPRRD</sequence>
<dbReference type="PANTHER" id="PTHR43056">
    <property type="entry name" value="PEPTIDASE S9 PROLYL OLIGOPEPTIDASE"/>
    <property type="match status" value="1"/>
</dbReference>
<dbReference type="Proteomes" id="UP001595872">
    <property type="component" value="Unassembled WGS sequence"/>
</dbReference>
<dbReference type="EMBL" id="JBHSIT010000002">
    <property type="protein sequence ID" value="MFC4906916.1"/>
    <property type="molecule type" value="Genomic_DNA"/>
</dbReference>
<feature type="domain" description="Peptidase S9 prolyl oligopeptidase catalytic" evidence="1">
    <location>
        <begin position="355"/>
        <end position="557"/>
    </location>
</feature>
<dbReference type="SUPFAM" id="SSF82171">
    <property type="entry name" value="DPP6 N-terminal domain-like"/>
    <property type="match status" value="1"/>
</dbReference>
<reference evidence="3" key="1">
    <citation type="journal article" date="2019" name="Int. J. Syst. Evol. Microbiol.">
        <title>The Global Catalogue of Microorganisms (GCM) 10K type strain sequencing project: providing services to taxonomists for standard genome sequencing and annotation.</title>
        <authorList>
            <consortium name="The Broad Institute Genomics Platform"/>
            <consortium name="The Broad Institute Genome Sequencing Center for Infectious Disease"/>
            <person name="Wu L."/>
            <person name="Ma J."/>
        </authorList>
    </citation>
    <scope>NUCLEOTIDE SEQUENCE [LARGE SCALE GENOMIC DNA]</scope>
    <source>
        <strain evidence="3">KLKA75</strain>
    </source>
</reference>
<dbReference type="Pfam" id="PF00326">
    <property type="entry name" value="Peptidase_S9"/>
    <property type="match status" value="1"/>
</dbReference>
<dbReference type="Gene3D" id="2.120.10.30">
    <property type="entry name" value="TolB, C-terminal domain"/>
    <property type="match status" value="1"/>
</dbReference>
<dbReference type="InterPro" id="IPR029058">
    <property type="entry name" value="AB_hydrolase_fold"/>
</dbReference>